<organism evidence="15 16">
    <name type="scientific">Crocosphaera subtropica (strain ATCC 51142 / BH68)</name>
    <name type="common">Cyanothece sp. (strain ATCC 51142)</name>
    <dbReference type="NCBI Taxonomy" id="43989"/>
    <lineage>
        <taxon>Bacteria</taxon>
        <taxon>Bacillati</taxon>
        <taxon>Cyanobacteriota</taxon>
        <taxon>Cyanophyceae</taxon>
        <taxon>Oscillatoriophycideae</taxon>
        <taxon>Chroococcales</taxon>
        <taxon>Aphanothecaceae</taxon>
        <taxon>Crocosphaera</taxon>
        <taxon>Crocosphaera subtropica</taxon>
    </lineage>
</organism>
<dbReference type="InterPro" id="IPR004358">
    <property type="entry name" value="Sig_transdc_His_kin-like_C"/>
</dbReference>
<dbReference type="SUPFAM" id="SSF55874">
    <property type="entry name" value="ATPase domain of HSP90 chaperone/DNA topoisomerase II/histidine kinase"/>
    <property type="match status" value="1"/>
</dbReference>
<evidence type="ECO:0000256" key="4">
    <source>
        <dbReference type="ARBA" id="ARBA00022553"/>
    </source>
</evidence>
<evidence type="ECO:0000313" key="16">
    <source>
        <dbReference type="Proteomes" id="UP000001203"/>
    </source>
</evidence>
<dbReference type="GO" id="GO:0000155">
    <property type="term" value="F:phosphorelay sensor kinase activity"/>
    <property type="evidence" value="ECO:0007669"/>
    <property type="project" value="InterPro"/>
</dbReference>
<dbReference type="Pfam" id="PF00512">
    <property type="entry name" value="HisKA"/>
    <property type="match status" value="1"/>
</dbReference>
<dbReference type="CDD" id="cd17580">
    <property type="entry name" value="REC_2_DhkD-like"/>
    <property type="match status" value="1"/>
</dbReference>
<dbReference type="AlphaFoldDB" id="B1WUT4"/>
<feature type="coiled-coil region" evidence="10">
    <location>
        <begin position="133"/>
        <end position="163"/>
    </location>
</feature>
<dbReference type="STRING" id="43989.cce_1185"/>
<reference evidence="15 16" key="1">
    <citation type="journal article" date="2008" name="Proc. Natl. Acad. Sci. U.S.A.">
        <title>The genome of Cyanothece 51142, a unicellular diazotrophic cyanobacterium important in the marine nitrogen cycle.</title>
        <authorList>
            <person name="Welsh E.A."/>
            <person name="Liberton M."/>
            <person name="Stoeckel J."/>
            <person name="Loh T."/>
            <person name="Elvitigala T."/>
            <person name="Wang C."/>
            <person name="Wollam A."/>
            <person name="Fulton R.S."/>
            <person name="Clifton S.W."/>
            <person name="Jacobs J.M."/>
            <person name="Aurora R."/>
            <person name="Ghosh B.K."/>
            <person name="Sherman L.A."/>
            <person name="Smith R.D."/>
            <person name="Wilson R.K."/>
            <person name="Pakrasi H.B."/>
        </authorList>
    </citation>
    <scope>NUCLEOTIDE SEQUENCE [LARGE SCALE GENOMIC DNA]</scope>
    <source>
        <strain evidence="16">ATCC 51142 / BH68</strain>
    </source>
</reference>
<dbReference type="eggNOG" id="COG2205">
    <property type="taxonomic scope" value="Bacteria"/>
</dbReference>
<dbReference type="CDD" id="cd00130">
    <property type="entry name" value="PAS"/>
    <property type="match status" value="1"/>
</dbReference>
<evidence type="ECO:0000259" key="11">
    <source>
        <dbReference type="PROSITE" id="PS50109"/>
    </source>
</evidence>
<dbReference type="Pfam" id="PF08447">
    <property type="entry name" value="PAS_3"/>
    <property type="match status" value="1"/>
</dbReference>
<dbReference type="SUPFAM" id="SSF47384">
    <property type="entry name" value="Homodimeric domain of signal transducing histidine kinase"/>
    <property type="match status" value="1"/>
</dbReference>
<dbReference type="NCBIfam" id="TIGR00229">
    <property type="entry name" value="sensory_box"/>
    <property type="match status" value="1"/>
</dbReference>
<evidence type="ECO:0000256" key="7">
    <source>
        <dbReference type="ARBA" id="ARBA00023012"/>
    </source>
</evidence>
<feature type="domain" description="Histidine kinase" evidence="11">
    <location>
        <begin position="491"/>
        <end position="708"/>
    </location>
</feature>
<dbReference type="InterPro" id="IPR036890">
    <property type="entry name" value="HATPase_C_sf"/>
</dbReference>
<dbReference type="InterPro" id="IPR005467">
    <property type="entry name" value="His_kinase_dom"/>
</dbReference>
<dbReference type="Gene3D" id="3.40.50.2300">
    <property type="match status" value="2"/>
</dbReference>
<keyword evidence="7" id="KW-0902">Two-component regulatory system</keyword>
<evidence type="ECO:0000256" key="1">
    <source>
        <dbReference type="ARBA" id="ARBA00000085"/>
    </source>
</evidence>
<feature type="domain" description="PAS" evidence="13">
    <location>
        <begin position="166"/>
        <end position="237"/>
    </location>
</feature>
<dbReference type="CDD" id="cd00082">
    <property type="entry name" value="HisKA"/>
    <property type="match status" value="1"/>
</dbReference>
<evidence type="ECO:0000256" key="9">
    <source>
        <dbReference type="PROSITE-ProRule" id="PRU00169"/>
    </source>
</evidence>
<gene>
    <name evidence="15" type="ordered locus">cce_1185</name>
</gene>
<dbReference type="HOGENOM" id="CLU_000445_114_15_3"/>
<dbReference type="Pfam" id="PF13185">
    <property type="entry name" value="GAF_2"/>
    <property type="match status" value="1"/>
</dbReference>
<dbReference type="InterPro" id="IPR000700">
    <property type="entry name" value="PAS-assoc_C"/>
</dbReference>
<dbReference type="PANTHER" id="PTHR43547">
    <property type="entry name" value="TWO-COMPONENT HISTIDINE KINASE"/>
    <property type="match status" value="1"/>
</dbReference>
<dbReference type="InterPro" id="IPR035965">
    <property type="entry name" value="PAS-like_dom_sf"/>
</dbReference>
<dbReference type="SMART" id="SM00448">
    <property type="entry name" value="REC"/>
    <property type="match status" value="2"/>
</dbReference>
<feature type="domain" description="Response regulatory" evidence="12">
    <location>
        <begin position="32"/>
        <end position="148"/>
    </location>
</feature>
<evidence type="ECO:0000259" key="14">
    <source>
        <dbReference type="PROSITE" id="PS50113"/>
    </source>
</evidence>
<dbReference type="InterPro" id="IPR029016">
    <property type="entry name" value="GAF-like_dom_sf"/>
</dbReference>
<evidence type="ECO:0000256" key="5">
    <source>
        <dbReference type="ARBA" id="ARBA00022679"/>
    </source>
</evidence>
<dbReference type="SUPFAM" id="SSF55781">
    <property type="entry name" value="GAF domain-like"/>
    <property type="match status" value="1"/>
</dbReference>
<dbReference type="Pfam" id="PF00072">
    <property type="entry name" value="Response_reg"/>
    <property type="match status" value="2"/>
</dbReference>
<dbReference type="InterPro" id="IPR013655">
    <property type="entry name" value="PAS_fold_3"/>
</dbReference>
<dbReference type="InterPro" id="IPR000014">
    <property type="entry name" value="PAS"/>
</dbReference>
<dbReference type="Gene3D" id="3.30.450.20">
    <property type="entry name" value="PAS domain"/>
    <property type="match status" value="1"/>
</dbReference>
<dbReference type="SMART" id="SM00388">
    <property type="entry name" value="HisKA"/>
    <property type="match status" value="1"/>
</dbReference>
<comment type="similarity">
    <text evidence="2">In the N-terminal section; belongs to the phytochrome family.</text>
</comment>
<dbReference type="Gene3D" id="3.30.450.40">
    <property type="match status" value="1"/>
</dbReference>
<keyword evidence="10" id="KW-0175">Coiled coil</keyword>
<dbReference type="PROSITE" id="PS50109">
    <property type="entry name" value="HIS_KIN"/>
    <property type="match status" value="1"/>
</dbReference>
<evidence type="ECO:0000256" key="3">
    <source>
        <dbReference type="ARBA" id="ARBA00012438"/>
    </source>
</evidence>
<feature type="domain" description="PAC" evidence="14">
    <location>
        <begin position="242"/>
        <end position="295"/>
    </location>
</feature>
<dbReference type="SMART" id="SM00091">
    <property type="entry name" value="PAS"/>
    <property type="match status" value="1"/>
</dbReference>
<feature type="modified residue" description="4-aspartylphosphate" evidence="9">
    <location>
        <position position="83"/>
    </location>
</feature>
<dbReference type="PANTHER" id="PTHR43547:SF2">
    <property type="entry name" value="HYBRID SIGNAL TRANSDUCTION HISTIDINE KINASE C"/>
    <property type="match status" value="1"/>
</dbReference>
<evidence type="ECO:0000256" key="10">
    <source>
        <dbReference type="SAM" id="Coils"/>
    </source>
</evidence>
<dbReference type="PROSITE" id="PS50110">
    <property type="entry name" value="RESPONSE_REGULATORY"/>
    <property type="match status" value="2"/>
</dbReference>
<protein>
    <recommendedName>
        <fullName evidence="8">Circadian input-output histidine kinase CikA</fullName>
        <ecNumber evidence="3">2.7.13.3</ecNumber>
    </recommendedName>
</protein>
<evidence type="ECO:0000259" key="12">
    <source>
        <dbReference type="PROSITE" id="PS50110"/>
    </source>
</evidence>
<dbReference type="PROSITE" id="PS50113">
    <property type="entry name" value="PAC"/>
    <property type="match status" value="1"/>
</dbReference>
<dbReference type="InterPro" id="IPR001789">
    <property type="entry name" value="Sig_transdc_resp-reg_receiver"/>
</dbReference>
<dbReference type="EMBL" id="CP000806">
    <property type="protein sequence ID" value="ACB50535.1"/>
    <property type="molecule type" value="Genomic_DNA"/>
</dbReference>
<dbReference type="SUPFAM" id="SSF55785">
    <property type="entry name" value="PYP-like sensor domain (PAS domain)"/>
    <property type="match status" value="1"/>
</dbReference>
<dbReference type="Proteomes" id="UP000001203">
    <property type="component" value="Chromosome circular"/>
</dbReference>
<dbReference type="Pfam" id="PF02518">
    <property type="entry name" value="HATPase_c"/>
    <property type="match status" value="1"/>
</dbReference>
<keyword evidence="4 9" id="KW-0597">Phosphoprotein</keyword>
<keyword evidence="16" id="KW-1185">Reference proteome</keyword>
<dbReference type="InterPro" id="IPR011006">
    <property type="entry name" value="CheY-like_superfamily"/>
</dbReference>
<evidence type="ECO:0000256" key="8">
    <source>
        <dbReference type="ARBA" id="ARBA00074306"/>
    </source>
</evidence>
<dbReference type="InterPro" id="IPR003661">
    <property type="entry name" value="HisK_dim/P_dom"/>
</dbReference>
<accession>B1WUT4</accession>
<feature type="domain" description="Response regulatory" evidence="12">
    <location>
        <begin position="729"/>
        <end position="847"/>
    </location>
</feature>
<dbReference type="InterPro" id="IPR036097">
    <property type="entry name" value="HisK_dim/P_sf"/>
</dbReference>
<evidence type="ECO:0000256" key="2">
    <source>
        <dbReference type="ARBA" id="ARBA00006402"/>
    </source>
</evidence>
<dbReference type="Gene3D" id="1.10.287.130">
    <property type="match status" value="1"/>
</dbReference>
<comment type="catalytic activity">
    <reaction evidence="1">
        <text>ATP + protein L-histidine = ADP + protein N-phospho-L-histidine.</text>
        <dbReference type="EC" id="2.7.13.3"/>
    </reaction>
</comment>
<dbReference type="InterPro" id="IPR003594">
    <property type="entry name" value="HATPase_dom"/>
</dbReference>
<dbReference type="eggNOG" id="COG0784">
    <property type="taxonomic scope" value="Bacteria"/>
</dbReference>
<dbReference type="InterPro" id="IPR003018">
    <property type="entry name" value="GAF"/>
</dbReference>
<feature type="coiled-coil region" evidence="10">
    <location>
        <begin position="444"/>
        <end position="484"/>
    </location>
</feature>
<dbReference type="PRINTS" id="PR00344">
    <property type="entry name" value="BCTRLSENSOR"/>
</dbReference>
<sequence>MGDEFGLKGQCIKGQSSTFPYQTGENKMKRLQILLLEDNPLDADVVSLTLAEGGIDCDLQVVDTQAKFVAALQTQRFALVLADYILPGFDGATALRITRERYPNMPFIFVSASLGEELAIESLKQGATDYVLKQRLERLVPCVERALQEAKEHRKRKAAETALRESEDRLRLAIESAQLGTWDWNLLTNELRWDAGCKAMFGLPPEAETSIETFFQGLHPDDRQRLSQVVQDSLNPANGGIYDTEYRTIGFEDHVERWIKAKGQVYLDESGTPFRFIGTVLEITEQKQAQRRMKADLQDTQVLQELSTRLISEQNIEVIYQEIIETAITLSRADAGSFQYFDVKTNQLQLLATQGFSQRIMDHFDCVMANLQTSFGQTLLNGERAFIDFEAPEDTDGCLKMHLDEGFFSAQSTPLISRSGQFIGLFSTYWRRHHRPSERERRFLDLLARQAADLIEQRQAIAERQQLLEREQAAREDAEQANRIKDEFLAILSHELRSPLNPILGWSTLLQTKQFDPITTKKGLSTIERNAKLQTQLIDDLLDIARILRGKLKLEETTVNLVTVVEGAMEVVRTTAEAKSIALQFEVITVCQVRGDEGRLEQVVWNLLSNAIKFTPEGGQVGVRLEVNGEQACLTVKDTGKGISSDFLPYLFQSFRQEDVSVTRQYGGLGLGLAIVKYIVDAHNGSITADSSGEGQGATFTVQFPVLQEEGKTSPTFLSAVSTDLRGIKVLAVDDSEDTRHLLEMLLTSYGAETSVVASGTEVLTHLKTFDPDVLICDISMPDMDGYTLLQEIRVLPDAQGGNIPAIALTAFTRHEDRQKALSKGFQEHIPKPIDPDKLAGAIARLASVD</sequence>
<dbReference type="SUPFAM" id="SSF52172">
    <property type="entry name" value="CheY-like"/>
    <property type="match status" value="2"/>
</dbReference>
<feature type="modified residue" description="4-aspartylphosphate" evidence="9">
    <location>
        <position position="778"/>
    </location>
</feature>
<proteinExistence type="inferred from homology"/>
<dbReference type="PROSITE" id="PS50112">
    <property type="entry name" value="PAS"/>
    <property type="match status" value="1"/>
</dbReference>
<keyword evidence="6" id="KW-0418">Kinase</keyword>
<evidence type="ECO:0000256" key="6">
    <source>
        <dbReference type="ARBA" id="ARBA00022777"/>
    </source>
</evidence>
<dbReference type="eggNOG" id="COG2197">
    <property type="taxonomic scope" value="Bacteria"/>
</dbReference>
<dbReference type="CDD" id="cd00156">
    <property type="entry name" value="REC"/>
    <property type="match status" value="1"/>
</dbReference>
<dbReference type="KEGG" id="cyt:cce_1185"/>
<dbReference type="SMART" id="SM00387">
    <property type="entry name" value="HATPase_c"/>
    <property type="match status" value="1"/>
</dbReference>
<name>B1WUT4_CROS5</name>
<evidence type="ECO:0000313" key="15">
    <source>
        <dbReference type="EMBL" id="ACB50535.1"/>
    </source>
</evidence>
<dbReference type="Gene3D" id="3.30.565.10">
    <property type="entry name" value="Histidine kinase-like ATPase, C-terminal domain"/>
    <property type="match status" value="1"/>
</dbReference>
<keyword evidence="5" id="KW-0808">Transferase</keyword>
<evidence type="ECO:0000259" key="13">
    <source>
        <dbReference type="PROSITE" id="PS50112"/>
    </source>
</evidence>
<dbReference type="FunFam" id="3.30.565.10:FF:000010">
    <property type="entry name" value="Sensor histidine kinase RcsC"/>
    <property type="match status" value="1"/>
</dbReference>
<dbReference type="EC" id="2.7.13.3" evidence="3"/>
<dbReference type="Gene3D" id="2.10.70.100">
    <property type="match status" value="1"/>
</dbReference>